<sequence>MSSDIAEELFNILDAAADAATIVSASKPAARLIMNMLPSTKLKRGDQYQESTLRLLEASRKVMPPAVFEDHFHTFENICDTREKLVLDGLIQQVKINGEAGEYRKRAKTLHAKMKISSQQARRAALRTLPRAASVGSSAASDTGTSILQEANNRGADNHDEDAQSMDITEERNVYCPSSSTLTLNDPFRETASVVVQDPDDISIFRSNVWEDGDDAKTSGRTTLTS</sequence>
<gene>
    <name evidence="1" type="ORF">POSPLADRAFT_1165916</name>
</gene>
<dbReference type="OrthoDB" id="2770984at2759"/>
<evidence type="ECO:0000313" key="2">
    <source>
        <dbReference type="Proteomes" id="UP000194127"/>
    </source>
</evidence>
<evidence type="ECO:0000313" key="1">
    <source>
        <dbReference type="EMBL" id="OSX65923.1"/>
    </source>
</evidence>
<dbReference type="Proteomes" id="UP000194127">
    <property type="component" value="Unassembled WGS sequence"/>
</dbReference>
<accession>A0A1X6NC10</accession>
<name>A0A1X6NC10_9APHY</name>
<dbReference type="RefSeq" id="XP_024342717.1">
    <property type="nucleotide sequence ID" value="XM_024487901.1"/>
</dbReference>
<protein>
    <submittedName>
        <fullName evidence="1">Uncharacterized protein</fullName>
    </submittedName>
</protein>
<proteinExistence type="predicted"/>
<dbReference type="AlphaFoldDB" id="A0A1X6NC10"/>
<dbReference type="GeneID" id="36332850"/>
<keyword evidence="2" id="KW-1185">Reference proteome</keyword>
<organism evidence="1 2">
    <name type="scientific">Postia placenta MAD-698-R-SB12</name>
    <dbReference type="NCBI Taxonomy" id="670580"/>
    <lineage>
        <taxon>Eukaryota</taxon>
        <taxon>Fungi</taxon>
        <taxon>Dikarya</taxon>
        <taxon>Basidiomycota</taxon>
        <taxon>Agaricomycotina</taxon>
        <taxon>Agaricomycetes</taxon>
        <taxon>Polyporales</taxon>
        <taxon>Adustoporiaceae</taxon>
        <taxon>Rhodonia</taxon>
    </lineage>
</organism>
<reference evidence="1 2" key="1">
    <citation type="submission" date="2017-04" db="EMBL/GenBank/DDBJ databases">
        <title>Genome Sequence of the Model Brown-Rot Fungus Postia placenta SB12.</title>
        <authorList>
            <consortium name="DOE Joint Genome Institute"/>
            <person name="Gaskell J."/>
            <person name="Kersten P."/>
            <person name="Larrondo L.F."/>
            <person name="Canessa P."/>
            <person name="Martinez D."/>
            <person name="Hibbett D."/>
            <person name="Schmoll M."/>
            <person name="Kubicek C.P."/>
            <person name="Martinez A.T."/>
            <person name="Yadav J."/>
            <person name="Master E."/>
            <person name="Magnuson J.K."/>
            <person name="James T."/>
            <person name="Yaver D."/>
            <person name="Berka R."/>
            <person name="Labutti K."/>
            <person name="Lipzen A."/>
            <person name="Aerts A."/>
            <person name="Barry K."/>
            <person name="Henrissat B."/>
            <person name="Blanchette R."/>
            <person name="Grigoriev I."/>
            <person name="Cullen D."/>
        </authorList>
    </citation>
    <scope>NUCLEOTIDE SEQUENCE [LARGE SCALE GENOMIC DNA]</scope>
    <source>
        <strain evidence="1 2">MAD-698-R-SB12</strain>
    </source>
</reference>
<dbReference type="EMBL" id="KZ110592">
    <property type="protein sequence ID" value="OSX65923.1"/>
    <property type="molecule type" value="Genomic_DNA"/>
</dbReference>